<dbReference type="InterPro" id="IPR001568">
    <property type="entry name" value="RNase_T2-like"/>
</dbReference>
<feature type="compositionally biased region" description="Low complexity" evidence="3">
    <location>
        <begin position="218"/>
        <end position="237"/>
    </location>
</feature>
<reference evidence="5 6" key="1">
    <citation type="journal article" date="2018" name="Plant J.">
        <title>Genome sequences of Chlorella sorokiniana UTEX 1602 and Micractinium conductrix SAG 241.80: implications to maltose excretion by a green alga.</title>
        <authorList>
            <person name="Arriola M.B."/>
            <person name="Velmurugan N."/>
            <person name="Zhang Y."/>
            <person name="Plunkett M.H."/>
            <person name="Hondzo H."/>
            <person name="Barney B.M."/>
        </authorList>
    </citation>
    <scope>NUCLEOTIDE SEQUENCE [LARGE SCALE GENOMIC DNA]</scope>
    <source>
        <strain evidence="6">UTEX 1602</strain>
    </source>
</reference>
<dbReference type="EMBL" id="LHPG02000008">
    <property type="protein sequence ID" value="PRW56823.1"/>
    <property type="molecule type" value="Genomic_DNA"/>
</dbReference>
<evidence type="ECO:0000256" key="3">
    <source>
        <dbReference type="SAM" id="MobiDB-lite"/>
    </source>
</evidence>
<feature type="compositionally biased region" description="Basic and acidic residues" evidence="3">
    <location>
        <begin position="352"/>
        <end position="362"/>
    </location>
</feature>
<evidence type="ECO:0000313" key="5">
    <source>
        <dbReference type="EMBL" id="PRW56823.1"/>
    </source>
</evidence>
<comment type="similarity">
    <text evidence="1 2">Belongs to the RNase T2 family.</text>
</comment>
<dbReference type="GO" id="GO:0006401">
    <property type="term" value="P:RNA catabolic process"/>
    <property type="evidence" value="ECO:0007669"/>
    <property type="project" value="TreeGrafter"/>
</dbReference>
<keyword evidence="6" id="KW-1185">Reference proteome</keyword>
<accession>A0A2P6TRX8</accession>
<gene>
    <name evidence="5" type="ORF">C2E21_4688</name>
</gene>
<name>A0A2P6TRX8_CHLSO</name>
<feature type="region of interest" description="Disordered" evidence="3">
    <location>
        <begin position="218"/>
        <end position="309"/>
    </location>
</feature>
<dbReference type="GO" id="GO:0005576">
    <property type="term" value="C:extracellular region"/>
    <property type="evidence" value="ECO:0007669"/>
    <property type="project" value="TreeGrafter"/>
</dbReference>
<comment type="caution">
    <text evidence="5">The sequence shown here is derived from an EMBL/GenBank/DDBJ whole genome shotgun (WGS) entry which is preliminary data.</text>
</comment>
<keyword evidence="4" id="KW-0812">Transmembrane</keyword>
<feature type="transmembrane region" description="Helical" evidence="4">
    <location>
        <begin position="316"/>
        <end position="338"/>
    </location>
</feature>
<dbReference type="SUPFAM" id="SSF55895">
    <property type="entry name" value="Ribonuclease Rh-like"/>
    <property type="match status" value="1"/>
</dbReference>
<feature type="compositionally biased region" description="Pro residues" evidence="3">
    <location>
        <begin position="253"/>
        <end position="270"/>
    </location>
</feature>
<evidence type="ECO:0000256" key="1">
    <source>
        <dbReference type="ARBA" id="ARBA00007469"/>
    </source>
</evidence>
<keyword evidence="4" id="KW-0472">Membrane</keyword>
<keyword evidence="4" id="KW-1133">Transmembrane helix</keyword>
<dbReference type="PANTHER" id="PTHR11240:SF61">
    <property type="entry name" value="EXTRACELLULAR RIBONUCLEASE LE-LIKE ISOFORM X1"/>
    <property type="match status" value="1"/>
</dbReference>
<sequence>MPIAQRASAAAPSPCTELVPRPLFNPPCSGAFRVNRLYGADANGKDLTGCKGAAFSAVKVPADLRAQLDCVWPSYAVPNNNEQLWRSVWAEADEGGLCTGLLQGQWMRLAMSLRDRYNVDAVLFNSSLASGSTSGADITQALLRAYGKQPHIACKAGVPKVLSSVSLCFKLGSYDLVDCPAAWKSDCQGPLVVTPGPLPSDQCAEYYPGVTKVLPAAAAAPSPSPAPQLAQPSAALPSPAPAVQPSPAALPQQPSPSPVTVPLLPSPVPSPAAIVSSPAVEAPSQTEAGVAGSPVSSSASSSSGGGSSGISTGAGVGIAVGIAAAIVGAAGVGAYYYLRKPAGAAAAAEELGSDKLGSKSDPEAGSEAGVSGRMSSDARMPARSSSWSPGHTYTARYA</sequence>
<organism evidence="5 6">
    <name type="scientific">Chlorella sorokiniana</name>
    <name type="common">Freshwater green alga</name>
    <dbReference type="NCBI Taxonomy" id="3076"/>
    <lineage>
        <taxon>Eukaryota</taxon>
        <taxon>Viridiplantae</taxon>
        <taxon>Chlorophyta</taxon>
        <taxon>core chlorophytes</taxon>
        <taxon>Trebouxiophyceae</taxon>
        <taxon>Chlorellales</taxon>
        <taxon>Chlorellaceae</taxon>
        <taxon>Chlorella clade</taxon>
        <taxon>Chlorella</taxon>
    </lineage>
</organism>
<evidence type="ECO:0000313" key="6">
    <source>
        <dbReference type="Proteomes" id="UP000239899"/>
    </source>
</evidence>
<proteinExistence type="inferred from homology"/>
<dbReference type="OrthoDB" id="10448585at2759"/>
<evidence type="ECO:0000256" key="4">
    <source>
        <dbReference type="SAM" id="Phobius"/>
    </source>
</evidence>
<evidence type="ECO:0000256" key="2">
    <source>
        <dbReference type="RuleBase" id="RU004328"/>
    </source>
</evidence>
<dbReference type="GO" id="GO:0033897">
    <property type="term" value="F:ribonuclease T2 activity"/>
    <property type="evidence" value="ECO:0007669"/>
    <property type="project" value="InterPro"/>
</dbReference>
<dbReference type="AlphaFoldDB" id="A0A2P6TRX8"/>
<dbReference type="GO" id="GO:0003723">
    <property type="term" value="F:RNA binding"/>
    <property type="evidence" value="ECO:0007669"/>
    <property type="project" value="InterPro"/>
</dbReference>
<dbReference type="Proteomes" id="UP000239899">
    <property type="component" value="Unassembled WGS sequence"/>
</dbReference>
<dbReference type="PANTHER" id="PTHR11240">
    <property type="entry name" value="RIBONUCLEASE T2"/>
    <property type="match status" value="1"/>
</dbReference>
<feature type="region of interest" description="Disordered" evidence="3">
    <location>
        <begin position="350"/>
        <end position="398"/>
    </location>
</feature>
<dbReference type="Pfam" id="PF00445">
    <property type="entry name" value="Ribonuclease_T2"/>
    <property type="match status" value="1"/>
</dbReference>
<protein>
    <submittedName>
        <fullName evidence="5">Ribonuclease T2</fullName>
    </submittedName>
</protein>
<dbReference type="InterPro" id="IPR036430">
    <property type="entry name" value="RNase_T2-like_sf"/>
</dbReference>
<dbReference type="Gene3D" id="3.90.730.10">
    <property type="entry name" value="Ribonuclease T2-like"/>
    <property type="match status" value="1"/>
</dbReference>
<feature type="compositionally biased region" description="Low complexity" evidence="3">
    <location>
        <begin position="271"/>
        <end position="302"/>
    </location>
</feature>